<accession>A0A4R9M1L4</accession>
<evidence type="ECO:0000256" key="2">
    <source>
        <dbReference type="ARBA" id="ARBA00009045"/>
    </source>
</evidence>
<name>A0A4R9M1L4_9LEPT</name>
<evidence type="ECO:0000256" key="7">
    <source>
        <dbReference type="SAM" id="Phobius"/>
    </source>
</evidence>
<comment type="similarity">
    <text evidence="2">Belongs to the peptidase S54 family.</text>
</comment>
<keyword evidence="6 7" id="KW-0472">Membrane</keyword>
<dbReference type="Gene3D" id="1.20.1540.10">
    <property type="entry name" value="Rhomboid-like"/>
    <property type="match status" value="1"/>
</dbReference>
<keyword evidence="3 7" id="KW-0812">Transmembrane</keyword>
<dbReference type="InterPro" id="IPR050925">
    <property type="entry name" value="Rhomboid_protease_S54"/>
</dbReference>
<reference evidence="9" key="1">
    <citation type="journal article" date="2019" name="PLoS Negl. Trop. Dis.">
        <title>Revisiting the worldwide diversity of Leptospira species in the environment.</title>
        <authorList>
            <person name="Vincent A.T."/>
            <person name="Schiettekatte O."/>
            <person name="Bourhy P."/>
            <person name="Veyrier F.J."/>
            <person name="Picardeau M."/>
        </authorList>
    </citation>
    <scope>NUCLEOTIDE SEQUENCE [LARGE SCALE GENOMIC DNA]</scope>
    <source>
        <strain evidence="9">201300427</strain>
    </source>
</reference>
<comment type="caution">
    <text evidence="9">The sequence shown here is derived from an EMBL/GenBank/DDBJ whole genome shotgun (WGS) entry which is preliminary data.</text>
</comment>
<dbReference type="GO" id="GO:0004252">
    <property type="term" value="F:serine-type endopeptidase activity"/>
    <property type="evidence" value="ECO:0007669"/>
    <property type="project" value="InterPro"/>
</dbReference>
<gene>
    <name evidence="9" type="ORF">EHS15_10330</name>
</gene>
<dbReference type="Pfam" id="PF01694">
    <property type="entry name" value="Rhomboid"/>
    <property type="match status" value="1"/>
</dbReference>
<evidence type="ECO:0000313" key="10">
    <source>
        <dbReference type="Proteomes" id="UP000298058"/>
    </source>
</evidence>
<dbReference type="GO" id="GO:0006508">
    <property type="term" value="P:proteolysis"/>
    <property type="evidence" value="ECO:0007669"/>
    <property type="project" value="UniProtKB-KW"/>
</dbReference>
<sequence length="199" mass="22352">MSMSVLILFFTIGLSLYTLYKNQNLLEKLLLYPNLMFKDKSFYRVLTSGFLHADLNHLIFNMLSFYFFAIPLEGIIGSLAFVLFYLGTIIISSLDSAWKHKNNPLYKSLGASGGIAGVIFCYIVFNPATTILFFFVIPIPGPIFAVAYLLYSSYASKNISDNINHDAHLWGAICGIAFAVAYDPSVITQLYERIMESFS</sequence>
<feature type="domain" description="Peptidase S54 rhomboid" evidence="8">
    <location>
        <begin position="41"/>
        <end position="180"/>
    </location>
</feature>
<dbReference type="PANTHER" id="PTHR43731:SF14">
    <property type="entry name" value="PRESENILIN-ASSOCIATED RHOMBOID-LIKE PROTEIN, MITOCHONDRIAL"/>
    <property type="match status" value="1"/>
</dbReference>
<keyword evidence="4" id="KW-0378">Hydrolase</keyword>
<feature type="transmembrane region" description="Helical" evidence="7">
    <location>
        <begin position="104"/>
        <end position="125"/>
    </location>
</feature>
<evidence type="ECO:0000256" key="6">
    <source>
        <dbReference type="ARBA" id="ARBA00023136"/>
    </source>
</evidence>
<dbReference type="SUPFAM" id="SSF144091">
    <property type="entry name" value="Rhomboid-like"/>
    <property type="match status" value="1"/>
</dbReference>
<evidence type="ECO:0000256" key="4">
    <source>
        <dbReference type="ARBA" id="ARBA00022801"/>
    </source>
</evidence>
<feature type="transmembrane region" description="Helical" evidence="7">
    <location>
        <begin position="131"/>
        <end position="151"/>
    </location>
</feature>
<evidence type="ECO:0000256" key="1">
    <source>
        <dbReference type="ARBA" id="ARBA00004141"/>
    </source>
</evidence>
<proteinExistence type="inferred from homology"/>
<dbReference type="InterPro" id="IPR035952">
    <property type="entry name" value="Rhomboid-like_sf"/>
</dbReference>
<evidence type="ECO:0000313" key="9">
    <source>
        <dbReference type="EMBL" id="TGN19149.1"/>
    </source>
</evidence>
<dbReference type="InterPro" id="IPR022764">
    <property type="entry name" value="Peptidase_S54_rhomboid_dom"/>
</dbReference>
<evidence type="ECO:0000256" key="3">
    <source>
        <dbReference type="ARBA" id="ARBA00022692"/>
    </source>
</evidence>
<evidence type="ECO:0000256" key="5">
    <source>
        <dbReference type="ARBA" id="ARBA00022989"/>
    </source>
</evidence>
<dbReference type="OrthoDB" id="9813074at2"/>
<keyword evidence="9" id="KW-0645">Protease</keyword>
<dbReference type="GO" id="GO:0016020">
    <property type="term" value="C:membrane"/>
    <property type="evidence" value="ECO:0007669"/>
    <property type="project" value="UniProtKB-SubCell"/>
</dbReference>
<dbReference type="AlphaFoldDB" id="A0A4R9M1L4"/>
<keyword evidence="10" id="KW-1185">Reference proteome</keyword>
<feature type="transmembrane region" description="Helical" evidence="7">
    <location>
        <begin position="65"/>
        <end position="92"/>
    </location>
</feature>
<dbReference type="PANTHER" id="PTHR43731">
    <property type="entry name" value="RHOMBOID PROTEASE"/>
    <property type="match status" value="1"/>
</dbReference>
<organism evidence="9 10">
    <name type="scientific">Leptospira idonii</name>
    <dbReference type="NCBI Taxonomy" id="1193500"/>
    <lineage>
        <taxon>Bacteria</taxon>
        <taxon>Pseudomonadati</taxon>
        <taxon>Spirochaetota</taxon>
        <taxon>Spirochaetia</taxon>
        <taxon>Leptospirales</taxon>
        <taxon>Leptospiraceae</taxon>
        <taxon>Leptospira</taxon>
    </lineage>
</organism>
<evidence type="ECO:0000259" key="8">
    <source>
        <dbReference type="Pfam" id="PF01694"/>
    </source>
</evidence>
<dbReference type="EMBL" id="RQHW01000034">
    <property type="protein sequence ID" value="TGN19149.1"/>
    <property type="molecule type" value="Genomic_DNA"/>
</dbReference>
<dbReference type="Proteomes" id="UP000298058">
    <property type="component" value="Unassembled WGS sequence"/>
</dbReference>
<comment type="subcellular location">
    <subcellularLocation>
        <location evidence="1">Membrane</location>
        <topology evidence="1">Multi-pass membrane protein</topology>
    </subcellularLocation>
</comment>
<keyword evidence="5 7" id="KW-1133">Transmembrane helix</keyword>
<protein>
    <submittedName>
        <fullName evidence="9">Rhomboid family intramembrane serine protease</fullName>
    </submittedName>
</protein>